<reference evidence="4" key="2">
    <citation type="submission" date="2016-05" db="EMBL/GenBank/DDBJ databases">
        <title>Comparative analysis highlights variable genome content of wheat rusts and divergence of the mating loci.</title>
        <authorList>
            <person name="Cuomo C.A."/>
            <person name="Bakkeren G."/>
            <person name="Szabo L."/>
            <person name="Khalil H."/>
            <person name="Joly D."/>
            <person name="Goldberg J."/>
            <person name="Young S."/>
            <person name="Zeng Q."/>
            <person name="Fellers J."/>
        </authorList>
    </citation>
    <scope>NUCLEOTIDE SEQUENCE [LARGE SCALE GENOMIC DNA]</scope>
    <source>
        <strain evidence="4">1-1 BBBD Race 1</strain>
    </source>
</reference>
<dbReference type="EMBL" id="ADAS02000786">
    <property type="protein sequence ID" value="OAV86820.1"/>
    <property type="molecule type" value="Genomic_DNA"/>
</dbReference>
<dbReference type="Proteomes" id="UP000005240">
    <property type="component" value="Unassembled WGS sequence"/>
</dbReference>
<keyword evidence="2" id="KW-0677">Repeat</keyword>
<evidence type="ECO:0000256" key="1">
    <source>
        <dbReference type="ARBA" id="ARBA00022441"/>
    </source>
</evidence>
<dbReference type="InterPro" id="IPR011043">
    <property type="entry name" value="Gal_Oxase/kelch_b-propeller"/>
</dbReference>
<sequence length="481" mass="52714">MSLVNDLSLLLFRSIARPHIILPARKRSPASIPSLVSQCPLIFPSSSLVQTQQVPGSFPAFKPPRQHFSAWIMRPHLTSLNLAPANERRADDAEAPLSSAPNEARQRGIPDALPCSAIHPTAEHLTNRSPSNSSCPVSEPSRLCWGQKRLMYSFATRHRIIQTFNRLLPPFPRTGASSAVHFSLLNPPTLFFFGGSFSGALTNNLYSITCNSDAPQHQLTATIINTRGQAPSPLSHAILAAIDGQIFLWGGQTTSSLLDTAVYCLTLSTHYWHCYKISGPSPNLIFGSSSTVFEGYLYVYGGHHVNGSITGDLWRISLDHLQSGSSWELLAPADTHLVPLARTGHSAVVYASSWLVFGGTTVPTPRKDHLLVRLANQLYTLGGCDIANQTLGDFCALNLDTYVWTKLSSDHFEQVSPCGKFAAAWEETIYVVGGQSSNSSEWTDWRFYHTLNIASTSVTHLLEDQDMPLTSADDYPTNEQP</sequence>
<evidence type="ECO:0000256" key="2">
    <source>
        <dbReference type="ARBA" id="ARBA00022737"/>
    </source>
</evidence>
<dbReference type="Pfam" id="PF24681">
    <property type="entry name" value="Kelch_KLHDC2_KLHL20_DRC7"/>
    <property type="match status" value="1"/>
</dbReference>
<proteinExistence type="predicted"/>
<evidence type="ECO:0000256" key="3">
    <source>
        <dbReference type="SAM" id="MobiDB-lite"/>
    </source>
</evidence>
<dbReference type="PANTHER" id="PTHR46647">
    <property type="entry name" value="RAB9 EFFECTOR PROTEIN WITH KELCH MOTIFS"/>
    <property type="match status" value="1"/>
</dbReference>
<reference evidence="4" key="1">
    <citation type="submission" date="2009-11" db="EMBL/GenBank/DDBJ databases">
        <authorList>
            <consortium name="The Broad Institute Genome Sequencing Platform"/>
            <person name="Ward D."/>
            <person name="Feldgarden M."/>
            <person name="Earl A."/>
            <person name="Young S.K."/>
            <person name="Zeng Q."/>
            <person name="Koehrsen M."/>
            <person name="Alvarado L."/>
            <person name="Berlin A."/>
            <person name="Bochicchio J."/>
            <person name="Borenstein D."/>
            <person name="Chapman S.B."/>
            <person name="Chen Z."/>
            <person name="Engels R."/>
            <person name="Freedman E."/>
            <person name="Gellesch M."/>
            <person name="Goldberg J."/>
            <person name="Griggs A."/>
            <person name="Gujja S."/>
            <person name="Heilman E."/>
            <person name="Heiman D."/>
            <person name="Hepburn T."/>
            <person name="Howarth C."/>
            <person name="Jen D."/>
            <person name="Larson L."/>
            <person name="Lewis B."/>
            <person name="Mehta T."/>
            <person name="Park D."/>
            <person name="Pearson M."/>
            <person name="Roberts A."/>
            <person name="Saif S."/>
            <person name="Shea T."/>
            <person name="Shenoy N."/>
            <person name="Sisk P."/>
            <person name="Stolte C."/>
            <person name="Sykes S."/>
            <person name="Thomson T."/>
            <person name="Walk T."/>
            <person name="White J."/>
            <person name="Yandava C."/>
            <person name="Izard J."/>
            <person name="Baranova O.V."/>
            <person name="Blanton J.M."/>
            <person name="Tanner A.C."/>
            <person name="Dewhirst F.E."/>
            <person name="Haas B."/>
            <person name="Nusbaum C."/>
            <person name="Birren B."/>
        </authorList>
    </citation>
    <scope>NUCLEOTIDE SEQUENCE [LARGE SCALE GENOMIC DNA]</scope>
    <source>
        <strain evidence="4">1-1 BBBD Race 1</strain>
    </source>
</reference>
<evidence type="ECO:0000313" key="6">
    <source>
        <dbReference type="Proteomes" id="UP000005240"/>
    </source>
</evidence>
<dbReference type="SUPFAM" id="SSF117281">
    <property type="entry name" value="Kelch motif"/>
    <property type="match status" value="1"/>
</dbReference>
<dbReference type="InterPro" id="IPR015915">
    <property type="entry name" value="Kelch-typ_b-propeller"/>
</dbReference>
<dbReference type="VEuPathDB" id="FungiDB:PTTG_29712"/>
<accession>A0A180G2I6</accession>
<evidence type="ECO:0000313" key="5">
    <source>
        <dbReference type="EnsemblFungi" id="PTTG_29712-t43_1-p1"/>
    </source>
</evidence>
<dbReference type="InterPro" id="IPR052124">
    <property type="entry name" value="Rab9_kelch_effector"/>
</dbReference>
<dbReference type="EnsemblFungi" id="PTTG_29712-t43_1">
    <property type="protein sequence ID" value="PTTG_29712-t43_1-p1"/>
    <property type="gene ID" value="PTTG_29712"/>
</dbReference>
<protein>
    <submittedName>
        <fullName evidence="4 5">Uncharacterized protein</fullName>
    </submittedName>
</protein>
<dbReference type="OrthoDB" id="45365at2759"/>
<feature type="region of interest" description="Disordered" evidence="3">
    <location>
        <begin position="87"/>
        <end position="106"/>
    </location>
</feature>
<dbReference type="PANTHER" id="PTHR46647:SF1">
    <property type="entry name" value="RAB9 EFFECTOR PROTEIN WITH KELCH MOTIFS"/>
    <property type="match status" value="1"/>
</dbReference>
<dbReference type="SUPFAM" id="SSF50965">
    <property type="entry name" value="Galactose oxidase, central domain"/>
    <property type="match status" value="1"/>
</dbReference>
<name>A0A180G2I6_PUCT1</name>
<keyword evidence="6" id="KW-1185">Reference proteome</keyword>
<dbReference type="AlphaFoldDB" id="A0A180G2I6"/>
<dbReference type="STRING" id="630390.A0A180G2I6"/>
<reference evidence="5 6" key="3">
    <citation type="journal article" date="2017" name="G3 (Bethesda)">
        <title>Comparative analysis highlights variable genome content of wheat rusts and divergence of the mating loci.</title>
        <authorList>
            <person name="Cuomo C.A."/>
            <person name="Bakkeren G."/>
            <person name="Khalil H.B."/>
            <person name="Panwar V."/>
            <person name="Joly D."/>
            <person name="Linning R."/>
            <person name="Sakthikumar S."/>
            <person name="Song X."/>
            <person name="Adiconis X."/>
            <person name="Fan L."/>
            <person name="Goldberg J.M."/>
            <person name="Levin J.Z."/>
            <person name="Young S."/>
            <person name="Zeng Q."/>
            <person name="Anikster Y."/>
            <person name="Bruce M."/>
            <person name="Wang M."/>
            <person name="Yin C."/>
            <person name="McCallum B."/>
            <person name="Szabo L.J."/>
            <person name="Hulbert S."/>
            <person name="Chen X."/>
            <person name="Fellers J.P."/>
        </authorList>
    </citation>
    <scope>NUCLEOTIDE SEQUENCE</scope>
    <source>
        <strain evidence="5">isolate 1-1 / race 1 (BBBD)</strain>
        <strain evidence="6">Isolate 1-1 / race 1 (BBBD)</strain>
    </source>
</reference>
<dbReference type="Gene3D" id="2.120.10.80">
    <property type="entry name" value="Kelch-type beta propeller"/>
    <property type="match status" value="2"/>
</dbReference>
<gene>
    <name evidence="4" type="ORF">PTTG_29712</name>
</gene>
<keyword evidence="1" id="KW-0880">Kelch repeat</keyword>
<organism evidence="4">
    <name type="scientific">Puccinia triticina (isolate 1-1 / race 1 (BBBD))</name>
    <name type="common">Brown leaf rust fungus</name>
    <dbReference type="NCBI Taxonomy" id="630390"/>
    <lineage>
        <taxon>Eukaryota</taxon>
        <taxon>Fungi</taxon>
        <taxon>Dikarya</taxon>
        <taxon>Basidiomycota</taxon>
        <taxon>Pucciniomycotina</taxon>
        <taxon>Pucciniomycetes</taxon>
        <taxon>Pucciniales</taxon>
        <taxon>Pucciniaceae</taxon>
        <taxon>Puccinia</taxon>
    </lineage>
</organism>
<evidence type="ECO:0000313" key="4">
    <source>
        <dbReference type="EMBL" id="OAV86820.1"/>
    </source>
</evidence>
<reference evidence="5" key="4">
    <citation type="submission" date="2025-05" db="UniProtKB">
        <authorList>
            <consortium name="EnsemblFungi"/>
        </authorList>
    </citation>
    <scope>IDENTIFICATION</scope>
    <source>
        <strain evidence="5">isolate 1-1 / race 1 (BBBD)</strain>
    </source>
</reference>